<dbReference type="InterPro" id="IPR037238">
    <property type="entry name" value="YbiA-like_sf"/>
</dbReference>
<dbReference type="EMBL" id="KE148150">
    <property type="protein sequence ID" value="EPE07527.1"/>
    <property type="molecule type" value="Genomic_DNA"/>
</dbReference>
<dbReference type="InterPro" id="IPR012816">
    <property type="entry name" value="NADAR"/>
</dbReference>
<dbReference type="STRING" id="1262450.S3C402"/>
<dbReference type="Gene3D" id="1.10.357.40">
    <property type="entry name" value="YbiA-like"/>
    <property type="match status" value="1"/>
</dbReference>
<dbReference type="SUPFAM" id="SSF143990">
    <property type="entry name" value="YbiA-like"/>
    <property type="match status" value="1"/>
</dbReference>
<keyword evidence="3" id="KW-1185">Reference proteome</keyword>
<protein>
    <recommendedName>
        <fullName evidence="1">NADAR domain-containing protein</fullName>
    </recommendedName>
</protein>
<reference evidence="2 3" key="1">
    <citation type="journal article" date="2013" name="BMC Genomics">
        <title>The genome and transcriptome of the pine saprophyte Ophiostoma piceae, and a comparison with the bark beetle-associated pine pathogen Grosmannia clavigera.</title>
        <authorList>
            <person name="Haridas S."/>
            <person name="Wang Y."/>
            <person name="Lim L."/>
            <person name="Massoumi Alamouti S."/>
            <person name="Jackman S."/>
            <person name="Docking R."/>
            <person name="Robertson G."/>
            <person name="Birol I."/>
            <person name="Bohlmann J."/>
            <person name="Breuil C."/>
        </authorList>
    </citation>
    <scope>NUCLEOTIDE SEQUENCE [LARGE SCALE GENOMIC DNA]</scope>
    <source>
        <strain evidence="2 3">UAMH 11346</strain>
    </source>
</reference>
<dbReference type="HOGENOM" id="CLU_084247_0_2_1"/>
<name>S3C402_OPHP1</name>
<organism evidence="2 3">
    <name type="scientific">Ophiostoma piceae (strain UAMH 11346)</name>
    <name type="common">Sap stain fungus</name>
    <dbReference type="NCBI Taxonomy" id="1262450"/>
    <lineage>
        <taxon>Eukaryota</taxon>
        <taxon>Fungi</taxon>
        <taxon>Dikarya</taxon>
        <taxon>Ascomycota</taxon>
        <taxon>Pezizomycotina</taxon>
        <taxon>Sordariomycetes</taxon>
        <taxon>Sordariomycetidae</taxon>
        <taxon>Ophiostomatales</taxon>
        <taxon>Ophiostomataceae</taxon>
        <taxon>Ophiostoma</taxon>
    </lineage>
</organism>
<dbReference type="eggNOG" id="ENOG502S4FY">
    <property type="taxonomic scope" value="Eukaryota"/>
</dbReference>
<dbReference type="NCBIfam" id="TIGR02464">
    <property type="entry name" value="ribofla_fusion"/>
    <property type="match status" value="1"/>
</dbReference>
<evidence type="ECO:0000259" key="1">
    <source>
        <dbReference type="Pfam" id="PF08719"/>
    </source>
</evidence>
<dbReference type="OrthoDB" id="206452at2759"/>
<gene>
    <name evidence="2" type="ORF">F503_00249</name>
</gene>
<dbReference type="Proteomes" id="UP000016923">
    <property type="component" value="Unassembled WGS sequence"/>
</dbReference>
<dbReference type="CDD" id="cd15457">
    <property type="entry name" value="NADAR"/>
    <property type="match status" value="1"/>
</dbReference>
<dbReference type="OMA" id="QWKGANK"/>
<proteinExistence type="predicted"/>
<evidence type="ECO:0000313" key="2">
    <source>
        <dbReference type="EMBL" id="EPE07527.1"/>
    </source>
</evidence>
<dbReference type="AlphaFoldDB" id="S3C402"/>
<dbReference type="VEuPathDB" id="FungiDB:F503_00249"/>
<feature type="domain" description="NADAR" evidence="1">
    <location>
        <begin position="56"/>
        <end position="227"/>
    </location>
</feature>
<dbReference type="Pfam" id="PF08719">
    <property type="entry name" value="NADAR"/>
    <property type="match status" value="1"/>
</dbReference>
<evidence type="ECO:0000313" key="3">
    <source>
        <dbReference type="Proteomes" id="UP000016923"/>
    </source>
</evidence>
<accession>S3C402</accession>
<sequence length="233" mass="25667">MIKCTFDAVLYPTPPAIIVLRTHNAQPSIIMAAVLIASRPYDDVPGEPIDHDSPVFFFGEKRVYGEFSQWRRSTFSVAKATIAAVCEVDVDGVEGVAETLVFGCAEQFMMFGKAVTFGDRAVQRQILATPDPAAQKKLGRRVRNYTDERWDAIKSAVVACGNIHKFGQSEKLQRVLLGTGNKLLVEAAPRDRIWGIGYGATNALGHRDTWGENRLGWALMQVRAALKAEAESK</sequence>